<keyword evidence="2" id="KW-0732">Signal</keyword>
<sequence length="106" mass="11764">MLRHLRTTGLTILLASPLLAACVTETNTQMDAAYNTCNREQDQEEMNVCIMRTMGATEDAVKDFREDYKQRVEACQASRSSADPLGSTLDTDSCPTDFEDYATGQD</sequence>
<dbReference type="EMBL" id="JBHSSW010000012">
    <property type="protein sequence ID" value="MFC6198519.1"/>
    <property type="molecule type" value="Genomic_DNA"/>
</dbReference>
<protein>
    <recommendedName>
        <fullName evidence="5">Lipoprotein</fullName>
    </recommendedName>
</protein>
<keyword evidence="4" id="KW-1185">Reference proteome</keyword>
<gene>
    <name evidence="3" type="ORF">ACFQDM_10525</name>
</gene>
<name>A0ABW1SAP1_9PROT</name>
<feature type="region of interest" description="Disordered" evidence="1">
    <location>
        <begin position="75"/>
        <end position="106"/>
    </location>
</feature>
<feature type="chain" id="PRO_5045653803" description="Lipoprotein" evidence="2">
    <location>
        <begin position="21"/>
        <end position="106"/>
    </location>
</feature>
<evidence type="ECO:0000256" key="2">
    <source>
        <dbReference type="SAM" id="SignalP"/>
    </source>
</evidence>
<evidence type="ECO:0000313" key="4">
    <source>
        <dbReference type="Proteomes" id="UP001596303"/>
    </source>
</evidence>
<dbReference type="Proteomes" id="UP001596303">
    <property type="component" value="Unassembled WGS sequence"/>
</dbReference>
<dbReference type="PROSITE" id="PS51257">
    <property type="entry name" value="PROKAR_LIPOPROTEIN"/>
    <property type="match status" value="1"/>
</dbReference>
<evidence type="ECO:0000256" key="1">
    <source>
        <dbReference type="SAM" id="MobiDB-lite"/>
    </source>
</evidence>
<proteinExistence type="predicted"/>
<dbReference type="RefSeq" id="WP_377378797.1">
    <property type="nucleotide sequence ID" value="NZ_JBHSSW010000012.1"/>
</dbReference>
<evidence type="ECO:0008006" key="5">
    <source>
        <dbReference type="Google" id="ProtNLM"/>
    </source>
</evidence>
<feature type="signal peptide" evidence="2">
    <location>
        <begin position="1"/>
        <end position="20"/>
    </location>
</feature>
<reference evidence="4" key="1">
    <citation type="journal article" date="2019" name="Int. J. Syst. Evol. Microbiol.">
        <title>The Global Catalogue of Microorganisms (GCM) 10K type strain sequencing project: providing services to taxonomists for standard genome sequencing and annotation.</title>
        <authorList>
            <consortium name="The Broad Institute Genomics Platform"/>
            <consortium name="The Broad Institute Genome Sequencing Center for Infectious Disease"/>
            <person name="Wu L."/>
            <person name="Ma J."/>
        </authorList>
    </citation>
    <scope>NUCLEOTIDE SEQUENCE [LARGE SCALE GENOMIC DNA]</scope>
    <source>
        <strain evidence="4">CGMCC-1.15741</strain>
    </source>
</reference>
<evidence type="ECO:0000313" key="3">
    <source>
        <dbReference type="EMBL" id="MFC6198519.1"/>
    </source>
</evidence>
<comment type="caution">
    <text evidence="3">The sequence shown here is derived from an EMBL/GenBank/DDBJ whole genome shotgun (WGS) entry which is preliminary data.</text>
</comment>
<organism evidence="3 4">
    <name type="scientific">Ponticaulis profundi</name>
    <dbReference type="NCBI Taxonomy" id="2665222"/>
    <lineage>
        <taxon>Bacteria</taxon>
        <taxon>Pseudomonadati</taxon>
        <taxon>Pseudomonadota</taxon>
        <taxon>Alphaproteobacteria</taxon>
        <taxon>Hyphomonadales</taxon>
        <taxon>Hyphomonadaceae</taxon>
        <taxon>Ponticaulis</taxon>
    </lineage>
</organism>
<accession>A0ABW1SAP1</accession>